<dbReference type="GO" id="GO:0020037">
    <property type="term" value="F:heme binding"/>
    <property type="evidence" value="ECO:0007669"/>
    <property type="project" value="InterPro"/>
</dbReference>
<keyword evidence="11 14" id="KW-0503">Monooxygenase</keyword>
<keyword evidence="17" id="KW-1185">Reference proteome</keyword>
<evidence type="ECO:0000256" key="7">
    <source>
        <dbReference type="ARBA" id="ARBA00022824"/>
    </source>
</evidence>
<gene>
    <name evidence="16" type="ORF">NEZAVI_LOCUS5595</name>
</gene>
<keyword evidence="12" id="KW-0472">Membrane</keyword>
<evidence type="ECO:0000256" key="11">
    <source>
        <dbReference type="ARBA" id="ARBA00023033"/>
    </source>
</evidence>
<comment type="similarity">
    <text evidence="4 14">Belongs to the cytochrome P450 family.</text>
</comment>
<feature type="binding site" description="axial binding residue" evidence="13">
    <location>
        <position position="405"/>
    </location>
    <ligand>
        <name>heme</name>
        <dbReference type="ChEBI" id="CHEBI:30413"/>
    </ligand>
    <ligandPart>
        <name>Fe</name>
        <dbReference type="ChEBI" id="CHEBI:18248"/>
    </ligandPart>
</feature>
<reference evidence="16" key="1">
    <citation type="submission" date="2022-01" db="EMBL/GenBank/DDBJ databases">
        <authorList>
            <person name="King R."/>
        </authorList>
    </citation>
    <scope>NUCLEOTIDE SEQUENCE</scope>
</reference>
<feature type="chain" id="PRO_5040387989" description="Cytochrome P450" evidence="15">
    <location>
        <begin position="22"/>
        <end position="461"/>
    </location>
</feature>
<keyword evidence="6 13" id="KW-0479">Metal-binding</keyword>
<keyword evidence="5 13" id="KW-0349">Heme</keyword>
<keyword evidence="9 14" id="KW-0560">Oxidoreductase</keyword>
<feature type="signal peptide" evidence="15">
    <location>
        <begin position="1"/>
        <end position="21"/>
    </location>
</feature>
<evidence type="ECO:0000256" key="14">
    <source>
        <dbReference type="RuleBase" id="RU000461"/>
    </source>
</evidence>
<dbReference type="PROSITE" id="PS00086">
    <property type="entry name" value="CYTOCHROME_P450"/>
    <property type="match status" value="1"/>
</dbReference>
<evidence type="ECO:0000313" key="17">
    <source>
        <dbReference type="Proteomes" id="UP001152798"/>
    </source>
</evidence>
<sequence>MITALLLFTLFFLLCFQLTKKSLWSQLRIPEVHGIPIVGNLLPVVLKKKSYFETIEDLYKLGEGKDYIGIYNGTQPTLLIRNPDLVEILIKEEAKNFEDRGLCSDLSDPLSLNLFFLKGKLWKWTRAKLRPAFSNIRLKTVFNGIELCTADCVNSFGSSVDIKEVMDEYTCNVIAKNVFCVQDNTGFIENSLKVFSLSGLSGIAVLLRVFIPNFALSIGIKTVPQEIETFYRNAIAKSTRVPGSFLDLMLHLKETEPDFSDDLMVAQFFIFILAGFETTSSALTYALYLLSKNPDAQNKARFEAQKVFKEHGRSIDSLKKLTFLEGIINETLRLYPSVTGMFRVAEKPFKLPCGAVLPAGTAISVPIYCLHRDPRFYEDPLKFIPERWEMPQKVFYPFGLGPRLCIGMKFALLEMKIFLSSVILKYNIKLNNATVEPLSFDPTSFFYKAINPILLDFEKTV</sequence>
<dbReference type="InterPro" id="IPR050476">
    <property type="entry name" value="Insect_CytP450_Detox"/>
</dbReference>
<dbReference type="PRINTS" id="PR00385">
    <property type="entry name" value="P450"/>
</dbReference>
<organism evidence="16 17">
    <name type="scientific">Nezara viridula</name>
    <name type="common">Southern green stink bug</name>
    <name type="synonym">Cimex viridulus</name>
    <dbReference type="NCBI Taxonomy" id="85310"/>
    <lineage>
        <taxon>Eukaryota</taxon>
        <taxon>Metazoa</taxon>
        <taxon>Ecdysozoa</taxon>
        <taxon>Arthropoda</taxon>
        <taxon>Hexapoda</taxon>
        <taxon>Insecta</taxon>
        <taxon>Pterygota</taxon>
        <taxon>Neoptera</taxon>
        <taxon>Paraneoptera</taxon>
        <taxon>Hemiptera</taxon>
        <taxon>Heteroptera</taxon>
        <taxon>Panheteroptera</taxon>
        <taxon>Pentatomomorpha</taxon>
        <taxon>Pentatomoidea</taxon>
        <taxon>Pentatomidae</taxon>
        <taxon>Pentatominae</taxon>
        <taxon>Nezara</taxon>
    </lineage>
</organism>
<keyword evidence="7" id="KW-0256">Endoplasmic reticulum</keyword>
<dbReference type="Pfam" id="PF00067">
    <property type="entry name" value="p450"/>
    <property type="match status" value="1"/>
</dbReference>
<dbReference type="GO" id="GO:0004497">
    <property type="term" value="F:monooxygenase activity"/>
    <property type="evidence" value="ECO:0007669"/>
    <property type="project" value="UniProtKB-KW"/>
</dbReference>
<evidence type="ECO:0000256" key="1">
    <source>
        <dbReference type="ARBA" id="ARBA00001971"/>
    </source>
</evidence>
<accession>A0A9P0H4Q4</accession>
<evidence type="ECO:0008006" key="18">
    <source>
        <dbReference type="Google" id="ProtNLM"/>
    </source>
</evidence>
<dbReference type="AlphaFoldDB" id="A0A9P0H4Q4"/>
<dbReference type="PANTHER" id="PTHR24292">
    <property type="entry name" value="CYTOCHROME P450"/>
    <property type="match status" value="1"/>
</dbReference>
<evidence type="ECO:0000256" key="4">
    <source>
        <dbReference type="ARBA" id="ARBA00010617"/>
    </source>
</evidence>
<keyword evidence="10 13" id="KW-0408">Iron</keyword>
<proteinExistence type="inferred from homology"/>
<dbReference type="InterPro" id="IPR036396">
    <property type="entry name" value="Cyt_P450_sf"/>
</dbReference>
<evidence type="ECO:0000313" key="16">
    <source>
        <dbReference type="EMBL" id="CAH1395295.1"/>
    </source>
</evidence>
<dbReference type="OrthoDB" id="1470350at2759"/>
<dbReference type="InterPro" id="IPR017972">
    <property type="entry name" value="Cyt_P450_CS"/>
</dbReference>
<dbReference type="InterPro" id="IPR002401">
    <property type="entry name" value="Cyt_P450_E_grp-I"/>
</dbReference>
<evidence type="ECO:0000256" key="13">
    <source>
        <dbReference type="PIRSR" id="PIRSR602401-1"/>
    </source>
</evidence>
<evidence type="ECO:0000256" key="12">
    <source>
        <dbReference type="ARBA" id="ARBA00023136"/>
    </source>
</evidence>
<dbReference type="CDD" id="cd11056">
    <property type="entry name" value="CYP6-like"/>
    <property type="match status" value="1"/>
</dbReference>
<dbReference type="Proteomes" id="UP001152798">
    <property type="component" value="Chromosome 3"/>
</dbReference>
<comment type="subcellular location">
    <subcellularLocation>
        <location evidence="3">Endoplasmic reticulum membrane</location>
        <topology evidence="3">Peripheral membrane protein</topology>
    </subcellularLocation>
    <subcellularLocation>
        <location evidence="2">Microsome membrane</location>
        <topology evidence="2">Peripheral membrane protein</topology>
    </subcellularLocation>
</comment>
<dbReference type="GO" id="GO:0016705">
    <property type="term" value="F:oxidoreductase activity, acting on paired donors, with incorporation or reduction of molecular oxygen"/>
    <property type="evidence" value="ECO:0007669"/>
    <property type="project" value="InterPro"/>
</dbReference>
<protein>
    <recommendedName>
        <fullName evidence="18">Cytochrome P450</fullName>
    </recommendedName>
</protein>
<dbReference type="FunFam" id="1.10.630.10:FF:000182">
    <property type="entry name" value="Cytochrome P450 3A4"/>
    <property type="match status" value="1"/>
</dbReference>
<comment type="cofactor">
    <cofactor evidence="1 13">
        <name>heme</name>
        <dbReference type="ChEBI" id="CHEBI:30413"/>
    </cofactor>
</comment>
<dbReference type="PANTHER" id="PTHR24292:SF54">
    <property type="entry name" value="CYP9F3-RELATED"/>
    <property type="match status" value="1"/>
</dbReference>
<evidence type="ECO:0000256" key="8">
    <source>
        <dbReference type="ARBA" id="ARBA00022848"/>
    </source>
</evidence>
<evidence type="ECO:0000256" key="3">
    <source>
        <dbReference type="ARBA" id="ARBA00004406"/>
    </source>
</evidence>
<dbReference type="SUPFAM" id="SSF48264">
    <property type="entry name" value="Cytochrome P450"/>
    <property type="match status" value="1"/>
</dbReference>
<evidence type="ECO:0000256" key="10">
    <source>
        <dbReference type="ARBA" id="ARBA00023004"/>
    </source>
</evidence>
<evidence type="ECO:0000256" key="15">
    <source>
        <dbReference type="SAM" id="SignalP"/>
    </source>
</evidence>
<keyword evidence="15" id="KW-0732">Signal</keyword>
<keyword evidence="8" id="KW-0492">Microsome</keyword>
<evidence type="ECO:0000256" key="6">
    <source>
        <dbReference type="ARBA" id="ARBA00022723"/>
    </source>
</evidence>
<name>A0A9P0H4Q4_NEZVI</name>
<evidence type="ECO:0000256" key="9">
    <source>
        <dbReference type="ARBA" id="ARBA00023002"/>
    </source>
</evidence>
<dbReference type="GO" id="GO:0005506">
    <property type="term" value="F:iron ion binding"/>
    <property type="evidence" value="ECO:0007669"/>
    <property type="project" value="InterPro"/>
</dbReference>
<dbReference type="EMBL" id="OV725079">
    <property type="protein sequence ID" value="CAH1395295.1"/>
    <property type="molecule type" value="Genomic_DNA"/>
</dbReference>
<dbReference type="PRINTS" id="PR00463">
    <property type="entry name" value="EP450I"/>
</dbReference>
<dbReference type="Gene3D" id="1.10.630.10">
    <property type="entry name" value="Cytochrome P450"/>
    <property type="match status" value="1"/>
</dbReference>
<dbReference type="InterPro" id="IPR001128">
    <property type="entry name" value="Cyt_P450"/>
</dbReference>
<evidence type="ECO:0000256" key="2">
    <source>
        <dbReference type="ARBA" id="ARBA00004174"/>
    </source>
</evidence>
<dbReference type="GO" id="GO:0005789">
    <property type="term" value="C:endoplasmic reticulum membrane"/>
    <property type="evidence" value="ECO:0007669"/>
    <property type="project" value="UniProtKB-SubCell"/>
</dbReference>
<evidence type="ECO:0000256" key="5">
    <source>
        <dbReference type="ARBA" id="ARBA00022617"/>
    </source>
</evidence>